<dbReference type="Gramene" id="Kaladp0902s0015.1.v1.1">
    <property type="protein sequence ID" value="Kaladp0902s0015.1.v1.1.CDS.1"/>
    <property type="gene ID" value="Kaladp0902s0015.v1.1"/>
</dbReference>
<accession>A0A7N1A7M1</accession>
<dbReference type="PANTHER" id="PTHR33978:SF19">
    <property type="match status" value="1"/>
</dbReference>
<evidence type="ECO:0000256" key="1">
    <source>
        <dbReference type="SAM" id="MobiDB-lite"/>
    </source>
</evidence>
<dbReference type="EnsemblPlants" id="Kaladp0902s0015.1.v1.1">
    <property type="protein sequence ID" value="Kaladp0902s0015.1.v1.1.CDS.1"/>
    <property type="gene ID" value="Kaladp0902s0015.v1.1"/>
</dbReference>
<proteinExistence type="predicted"/>
<sequence length="125" mass="14590">MKQQMKKEKREEEEEKESREEEEEVGLEEVWDCGSPLYDSYELATLGHLIDRHTMALPSPCGSYRFSFRVEKRVKTASFQGVSGAWWRWRRKQVRSGGKDKPKKKKKVKNGLFGFGRSVFEGPVC</sequence>
<evidence type="ECO:0000313" key="2">
    <source>
        <dbReference type="EnsemblPlants" id="Kaladp0902s0015.1.v1.1.CDS.1"/>
    </source>
</evidence>
<feature type="region of interest" description="Disordered" evidence="1">
    <location>
        <begin position="1"/>
        <end position="28"/>
    </location>
</feature>
<organism evidence="2 3">
    <name type="scientific">Kalanchoe fedtschenkoi</name>
    <name type="common">Lavender scallops</name>
    <name type="synonym">South American air plant</name>
    <dbReference type="NCBI Taxonomy" id="63787"/>
    <lineage>
        <taxon>Eukaryota</taxon>
        <taxon>Viridiplantae</taxon>
        <taxon>Streptophyta</taxon>
        <taxon>Embryophyta</taxon>
        <taxon>Tracheophyta</taxon>
        <taxon>Spermatophyta</taxon>
        <taxon>Magnoliopsida</taxon>
        <taxon>eudicotyledons</taxon>
        <taxon>Gunneridae</taxon>
        <taxon>Pentapetalae</taxon>
        <taxon>Saxifragales</taxon>
        <taxon>Crassulaceae</taxon>
        <taxon>Kalanchoe</taxon>
    </lineage>
</organism>
<reference evidence="2" key="1">
    <citation type="submission" date="2021-01" db="UniProtKB">
        <authorList>
            <consortium name="EnsemblPlants"/>
        </authorList>
    </citation>
    <scope>IDENTIFICATION</scope>
</reference>
<feature type="compositionally biased region" description="Acidic residues" evidence="1">
    <location>
        <begin position="11"/>
        <end position="28"/>
    </location>
</feature>
<evidence type="ECO:0000313" key="3">
    <source>
        <dbReference type="Proteomes" id="UP000594263"/>
    </source>
</evidence>
<keyword evidence="3" id="KW-1185">Reference proteome</keyword>
<name>A0A7N1A7M1_KALFE</name>
<protein>
    <submittedName>
        <fullName evidence="2">Uncharacterized protein</fullName>
    </submittedName>
</protein>
<feature type="compositionally biased region" description="Basic and acidic residues" evidence="1">
    <location>
        <begin position="1"/>
        <end position="10"/>
    </location>
</feature>
<dbReference type="PANTHER" id="PTHR33978">
    <property type="entry name" value="SERINE/THREONINE-KINASE"/>
    <property type="match status" value="1"/>
</dbReference>
<dbReference type="AlphaFoldDB" id="A0A7N1A7M1"/>
<dbReference type="Proteomes" id="UP000594263">
    <property type="component" value="Unplaced"/>
</dbReference>